<keyword evidence="5" id="KW-0614">Plasmid</keyword>
<sequence>MSSPTVIRYVPLAGYGRPPLVVMPIRNRTTSPGETFRPHRHDFQEVIWIHSGTGTHTIDGRVGELRGPCVSLVARGQVHAFREMRGLNGHAISFTEDLLGSTPTGQVGRLLFNYSQGDRTYPVAPEVQRAAESVLDLAEREYGRAQESGDFSLLRPLTEALLVLVRRTVTAGLGGEEAAEAGVVGRFLERLEHSFALHHDVAHYAASLNVSARRLSRATNAALGRSAKGLIQDRVILEARRLLSFTDLSVKEVTARVGFADPFSFSRAFKAAVGVPPQDFRDAWKK</sequence>
<dbReference type="InterPro" id="IPR018060">
    <property type="entry name" value="HTH_AraC"/>
</dbReference>
<accession>A0ABM8AHZ4</accession>
<gene>
    <name evidence="5" type="ORF">DAETH_33890</name>
</gene>
<evidence type="ECO:0000313" key="5">
    <source>
        <dbReference type="EMBL" id="BDP43420.1"/>
    </source>
</evidence>
<name>A0ABM8AHZ4_9DEIO</name>
<dbReference type="PROSITE" id="PS01124">
    <property type="entry name" value="HTH_ARAC_FAMILY_2"/>
    <property type="match status" value="1"/>
</dbReference>
<dbReference type="SMART" id="SM00342">
    <property type="entry name" value="HTH_ARAC"/>
    <property type="match status" value="1"/>
</dbReference>
<keyword evidence="6" id="KW-1185">Reference proteome</keyword>
<evidence type="ECO:0000256" key="2">
    <source>
        <dbReference type="ARBA" id="ARBA00023125"/>
    </source>
</evidence>
<organism evidence="5 6">
    <name type="scientific">Deinococcus aetherius</name>
    <dbReference type="NCBI Taxonomy" id="200252"/>
    <lineage>
        <taxon>Bacteria</taxon>
        <taxon>Thermotogati</taxon>
        <taxon>Deinococcota</taxon>
        <taxon>Deinococci</taxon>
        <taxon>Deinococcales</taxon>
        <taxon>Deinococcaceae</taxon>
        <taxon>Deinococcus</taxon>
    </lineage>
</organism>
<feature type="domain" description="HTH araC/xylS-type" evidence="4">
    <location>
        <begin position="185"/>
        <end position="283"/>
    </location>
</feature>
<evidence type="ECO:0000256" key="3">
    <source>
        <dbReference type="ARBA" id="ARBA00023163"/>
    </source>
</evidence>
<geneLocation type="plasmid" evidence="5 6">
    <name>pDAETH-1</name>
</geneLocation>
<dbReference type="Gene3D" id="2.60.120.10">
    <property type="entry name" value="Jelly Rolls"/>
    <property type="match status" value="1"/>
</dbReference>
<evidence type="ECO:0000313" key="6">
    <source>
        <dbReference type="Proteomes" id="UP001064971"/>
    </source>
</evidence>
<reference evidence="5" key="1">
    <citation type="submission" date="2022-07" db="EMBL/GenBank/DDBJ databases">
        <title>Complete Genome Sequence of the Radioresistant Bacterium Deinococcus aetherius ST0316, Isolated from the Air Dust collected in Lower Stratosphere above Japan.</title>
        <authorList>
            <person name="Satoh K."/>
            <person name="Hagiwara K."/>
            <person name="Katsumata K."/>
            <person name="Kubo A."/>
            <person name="Yokobori S."/>
            <person name="Yamagishi A."/>
            <person name="Oono Y."/>
            <person name="Narumi I."/>
        </authorList>
    </citation>
    <scope>NUCLEOTIDE SEQUENCE</scope>
    <source>
        <strain evidence="5">ST0316</strain>
        <plasmid evidence="5">pDAETH-1</plasmid>
    </source>
</reference>
<dbReference type="PANTHER" id="PTHR43280">
    <property type="entry name" value="ARAC-FAMILY TRANSCRIPTIONAL REGULATOR"/>
    <property type="match status" value="1"/>
</dbReference>
<dbReference type="SUPFAM" id="SSF46689">
    <property type="entry name" value="Homeodomain-like"/>
    <property type="match status" value="1"/>
</dbReference>
<dbReference type="Gene3D" id="1.10.10.60">
    <property type="entry name" value="Homeodomain-like"/>
    <property type="match status" value="1"/>
</dbReference>
<proteinExistence type="predicted"/>
<keyword evidence="3" id="KW-0804">Transcription</keyword>
<dbReference type="InterPro" id="IPR011051">
    <property type="entry name" value="RmlC_Cupin_sf"/>
</dbReference>
<evidence type="ECO:0000256" key="1">
    <source>
        <dbReference type="ARBA" id="ARBA00023015"/>
    </source>
</evidence>
<keyword evidence="1" id="KW-0805">Transcription regulation</keyword>
<dbReference type="Pfam" id="PF12833">
    <property type="entry name" value="HTH_18"/>
    <property type="match status" value="1"/>
</dbReference>
<dbReference type="Proteomes" id="UP001064971">
    <property type="component" value="Plasmid pDAETH-1"/>
</dbReference>
<evidence type="ECO:0000259" key="4">
    <source>
        <dbReference type="PROSITE" id="PS01124"/>
    </source>
</evidence>
<dbReference type="PANTHER" id="PTHR43280:SF32">
    <property type="entry name" value="TRANSCRIPTIONAL REGULATORY PROTEIN"/>
    <property type="match status" value="1"/>
</dbReference>
<dbReference type="EMBL" id="AP026561">
    <property type="protein sequence ID" value="BDP43420.1"/>
    <property type="molecule type" value="Genomic_DNA"/>
</dbReference>
<dbReference type="InterPro" id="IPR003313">
    <property type="entry name" value="AraC-bd"/>
</dbReference>
<dbReference type="InterPro" id="IPR009057">
    <property type="entry name" value="Homeodomain-like_sf"/>
</dbReference>
<dbReference type="InterPro" id="IPR014710">
    <property type="entry name" value="RmlC-like_jellyroll"/>
</dbReference>
<keyword evidence="2" id="KW-0238">DNA-binding</keyword>
<dbReference type="Pfam" id="PF02311">
    <property type="entry name" value="AraC_binding"/>
    <property type="match status" value="1"/>
</dbReference>
<dbReference type="SUPFAM" id="SSF51182">
    <property type="entry name" value="RmlC-like cupins"/>
    <property type="match status" value="1"/>
</dbReference>
<protein>
    <submittedName>
        <fullName evidence="5">AraC family transcriptional regulator</fullName>
    </submittedName>
</protein>